<keyword evidence="1" id="KW-0472">Membrane</keyword>
<dbReference type="InterPro" id="IPR000477">
    <property type="entry name" value="RT_dom"/>
</dbReference>
<dbReference type="Pfam" id="PF00078">
    <property type="entry name" value="RVT_1"/>
    <property type="match status" value="1"/>
</dbReference>
<dbReference type="PANTHER" id="PTHR33116">
    <property type="entry name" value="REVERSE TRANSCRIPTASE ZINC-BINDING DOMAIN-CONTAINING PROTEIN-RELATED-RELATED"/>
    <property type="match status" value="1"/>
</dbReference>
<feature type="domain" description="Reverse transcriptase" evidence="2">
    <location>
        <begin position="1046"/>
        <end position="1301"/>
    </location>
</feature>
<evidence type="ECO:0000259" key="2">
    <source>
        <dbReference type="PROSITE" id="PS50878"/>
    </source>
</evidence>
<reference evidence="3" key="1">
    <citation type="submission" date="2018-02" db="EMBL/GenBank/DDBJ databases">
        <authorList>
            <person name="Cohen D.B."/>
            <person name="Kent A.D."/>
        </authorList>
    </citation>
    <scope>NUCLEOTIDE SEQUENCE</scope>
</reference>
<dbReference type="InterPro" id="IPR036691">
    <property type="entry name" value="Endo/exonu/phosph_ase_sf"/>
</dbReference>
<sequence length="1517" mass="170589">MSLPYIHCIHVTEDLLREWKNGNPTFKVPDPLPMLRFLYELCWTMVRGELPFQKFKVALDSVVFTDRASGEELGSCLADIVTQMAQDVVQLKNICMEDFLFKLIVVFGVTSFCIGLYSVMGDFAVLLGFILAMPGEYRSRLTKLVSISKKMLCIIGMPSLWKSKADSKMALPLPPPFPPPSHLPQPFLHPTPPDITQPFLHITPPANLILPIHIYFKILVHNPPTLLHCHYHQSLSRTRSYHQLELDPLKWDLALERLLKRGVIQRFSSGLGGLRWLLDVIAKVRNLTSSLEGFFEFFRDGLSKSVVCPIVVGDFWKSQSIIVVPIEEVLEYLKASHPLTSDARLPAAGFHAVCNGEMNQSRNSRKSRVIMDSERFAPKQSVTDMNRAKTLRITIGTRREVAWVGLESHSGPKLASGPHSFKLQLKAQQAEMGASGSLEALRGDAAHLVRNCCLGEPSGTKLGSLELSFSCDFDSEEEEDSELEFPDSPPCTVEDDLAADAREEVPGASLEDFSQKTNFPVATLHSQVAWSFSKSDAALSVGVDSFAEENWTSQVLPLVQEVLEVAILAEDDIVGSLESLPLVPFDGVMGEEPSSPLSCTPLSMMGPPTSPPFDAISHPSRWVAHQMNMLRKQVGVSIKGHEVECLALLRKIEEGRKPKVPNNCIRKTAVKGARELRNLAFSETKLDCLDLRVVRSLWGNQFVDWLALDAINTAGGILLMWDTRVVERVDAAVGNFSVSCLWHDLVDGFNLRWTAPWCIVGDFNVVRFPNERLGYNRLSPSMTSFSDWIDSLNLVDLSLFGGQYTWSSGNSPLSMSRIDWALVSLDWEAHYSNVLLKVLPRPISAIIRFWWLLGEWQVIKVLLSLRICMCLKEEEFVDKVHSWWSGYDFFGTPSFVLASKLKVLKEDLKNWDKITFGDVHERKNCRMKDILDLDVKEGREGLSSEEHNLREKLKVEVVRLAHMAETSWRQKSCALWLKEGDNNTKSESWRPEVDGLPFDSIDPFDRDLLERPFDREEVVQVVQNLQGDKAPGLDGFTMARNVGGLLRRMFWHSLGSLIGSVYKLLTKVLANRLALVLDGIVSESQNSFVGGRKILDLVLIANECLDSRIKSHILGLICKLDIEKAYDHINWDCLCFILARMGFGFKWISWMRACTSTVRFSVIVNGSPIGFFDCSWGLKQGDPLSPLLFLLIMEVLSRMLKIAGERGFIKGFQVGRSGNSSVSVSHLLYADDTILFCDAHLEQLLYIRLVLTCFEAVTGLKVNMTKSEMVPIGEVDGLSALADLLYCHIGSLPLQYLGMPLGASYKALAIWNPIIEKIERRLAGWKKIYLSKGGRLTLLKSTLSSLPTYYLSLFPISVSVAKRIECIQRNFLWGGIGEAHKFHLVAWDRVCSPIQQGGLGVRHLVPINCALLGKWLWRFGLEESHLWRRVVVAKYGVERGGWISDNPRDSYGCSLWKHIWMGWEGFSAHIGFEVGLGDRVSFWHDRWCFERSLKEMFPTLYACSLHQEGTVASALVP</sequence>
<evidence type="ECO:0000313" key="3">
    <source>
        <dbReference type="EMBL" id="SPC72576.1"/>
    </source>
</evidence>
<evidence type="ECO:0000256" key="1">
    <source>
        <dbReference type="SAM" id="Phobius"/>
    </source>
</evidence>
<keyword evidence="1" id="KW-0812">Transmembrane</keyword>
<feature type="transmembrane region" description="Helical" evidence="1">
    <location>
        <begin position="99"/>
        <end position="132"/>
    </location>
</feature>
<dbReference type="PROSITE" id="PS50878">
    <property type="entry name" value="RT_POL"/>
    <property type="match status" value="1"/>
</dbReference>
<dbReference type="CDD" id="cd01650">
    <property type="entry name" value="RT_nLTR_like"/>
    <property type="match status" value="1"/>
</dbReference>
<protein>
    <recommendedName>
        <fullName evidence="2">Reverse transcriptase domain-containing protein</fullName>
    </recommendedName>
</protein>
<name>A0A2N9E1A6_FAGSY</name>
<dbReference type="Gene3D" id="3.60.10.10">
    <property type="entry name" value="Endonuclease/exonuclease/phosphatase"/>
    <property type="match status" value="1"/>
</dbReference>
<proteinExistence type="predicted"/>
<organism evidence="3">
    <name type="scientific">Fagus sylvatica</name>
    <name type="common">Beechnut</name>
    <dbReference type="NCBI Taxonomy" id="28930"/>
    <lineage>
        <taxon>Eukaryota</taxon>
        <taxon>Viridiplantae</taxon>
        <taxon>Streptophyta</taxon>
        <taxon>Embryophyta</taxon>
        <taxon>Tracheophyta</taxon>
        <taxon>Spermatophyta</taxon>
        <taxon>Magnoliopsida</taxon>
        <taxon>eudicotyledons</taxon>
        <taxon>Gunneridae</taxon>
        <taxon>Pentapetalae</taxon>
        <taxon>rosids</taxon>
        <taxon>fabids</taxon>
        <taxon>Fagales</taxon>
        <taxon>Fagaceae</taxon>
        <taxon>Fagus</taxon>
    </lineage>
</organism>
<dbReference type="SUPFAM" id="SSF56672">
    <property type="entry name" value="DNA/RNA polymerases"/>
    <property type="match status" value="1"/>
</dbReference>
<dbReference type="SUPFAM" id="SSF56219">
    <property type="entry name" value="DNase I-like"/>
    <property type="match status" value="1"/>
</dbReference>
<dbReference type="InterPro" id="IPR043502">
    <property type="entry name" value="DNA/RNA_pol_sf"/>
</dbReference>
<accession>A0A2N9E1A6</accession>
<dbReference type="PANTHER" id="PTHR33116:SF78">
    <property type="entry name" value="OS12G0587133 PROTEIN"/>
    <property type="match status" value="1"/>
</dbReference>
<gene>
    <name evidence="3" type="ORF">FSB_LOCUS458</name>
</gene>
<keyword evidence="1" id="KW-1133">Transmembrane helix</keyword>
<dbReference type="EMBL" id="OIVN01000014">
    <property type="protein sequence ID" value="SPC72576.1"/>
    <property type="molecule type" value="Genomic_DNA"/>
</dbReference>